<dbReference type="PANTHER" id="PTHR11409:SF43">
    <property type="entry name" value="ADENOSINE DEAMINASE"/>
    <property type="match status" value="1"/>
</dbReference>
<dbReference type="EC" id="3.5.4.4" evidence="3"/>
<evidence type="ECO:0000256" key="4">
    <source>
        <dbReference type="ARBA" id="ARBA00022723"/>
    </source>
</evidence>
<sequence>MARMHEAPLIDPAHKSATREVVASLPKVILHDTLTVDGARGQADVEVAARDHVARLAEDNVVYAELRFDPLLDALSLEDAIAAAERGVRSIDGIDARLILVAKQADEAIVDATITAHARGVVVGFAGPADAPTLQKLRRAFVPVTVDANTPLEIDEALELGATRIGHGTRVYEDFAVDENGVHPGPVSSWVRDRGIALEMTPSLDVASEEVEELSEHPITLLPEMGFTCTLNPADSMTDEFMSLVETADFGYDEIFGLTRTALENAFIPVPSRTALLAQTIIPAYQKLTALFNEDFES</sequence>
<dbReference type="OrthoDB" id="9779574at2"/>
<reference evidence="8 9" key="1">
    <citation type="submission" date="2019-06" db="EMBL/GenBank/DDBJ databases">
        <authorList>
            <person name="Li J."/>
        </authorList>
    </citation>
    <scope>NUCLEOTIDE SEQUENCE [LARGE SCALE GENOMIC DNA]</scope>
    <source>
        <strain evidence="8 9">LMG 28165</strain>
    </source>
</reference>
<gene>
    <name evidence="8" type="ORF">FHE74_04465</name>
</gene>
<evidence type="ECO:0000256" key="2">
    <source>
        <dbReference type="ARBA" id="ARBA00006676"/>
    </source>
</evidence>
<dbReference type="Gene3D" id="3.20.20.140">
    <property type="entry name" value="Metal-dependent hydrolases"/>
    <property type="match status" value="1"/>
</dbReference>
<dbReference type="InterPro" id="IPR006330">
    <property type="entry name" value="Ado/ade_deaminase"/>
</dbReference>
<dbReference type="GO" id="GO:0046103">
    <property type="term" value="P:inosine biosynthetic process"/>
    <property type="evidence" value="ECO:0007669"/>
    <property type="project" value="TreeGrafter"/>
</dbReference>
<dbReference type="GO" id="GO:0005829">
    <property type="term" value="C:cytosol"/>
    <property type="evidence" value="ECO:0007669"/>
    <property type="project" value="TreeGrafter"/>
</dbReference>
<dbReference type="Proteomes" id="UP000312032">
    <property type="component" value="Unassembled WGS sequence"/>
</dbReference>
<dbReference type="GO" id="GO:0004000">
    <property type="term" value="F:adenosine deaminase activity"/>
    <property type="evidence" value="ECO:0007669"/>
    <property type="project" value="TreeGrafter"/>
</dbReference>
<evidence type="ECO:0000256" key="3">
    <source>
        <dbReference type="ARBA" id="ARBA00012784"/>
    </source>
</evidence>
<dbReference type="GO" id="GO:0043103">
    <property type="term" value="P:hypoxanthine salvage"/>
    <property type="evidence" value="ECO:0007669"/>
    <property type="project" value="TreeGrafter"/>
</dbReference>
<organism evidence="8 9">
    <name type="scientific">Corynebacterium tapiri</name>
    <dbReference type="NCBI Taxonomy" id="1448266"/>
    <lineage>
        <taxon>Bacteria</taxon>
        <taxon>Bacillati</taxon>
        <taxon>Actinomycetota</taxon>
        <taxon>Actinomycetes</taxon>
        <taxon>Mycobacteriales</taxon>
        <taxon>Corynebacteriaceae</taxon>
        <taxon>Corynebacterium</taxon>
    </lineage>
</organism>
<accession>A0A5C4U456</accession>
<dbReference type="GO" id="GO:0006154">
    <property type="term" value="P:adenosine catabolic process"/>
    <property type="evidence" value="ECO:0007669"/>
    <property type="project" value="TreeGrafter"/>
</dbReference>
<feature type="domain" description="Adenosine deaminase" evidence="7">
    <location>
        <begin position="37"/>
        <end position="278"/>
    </location>
</feature>
<name>A0A5C4U456_9CORY</name>
<dbReference type="InterPro" id="IPR032466">
    <property type="entry name" value="Metal_Hydrolase"/>
</dbReference>
<evidence type="ECO:0000256" key="1">
    <source>
        <dbReference type="ARBA" id="ARBA00001947"/>
    </source>
</evidence>
<keyword evidence="5" id="KW-0378">Hydrolase</keyword>
<dbReference type="Pfam" id="PF00962">
    <property type="entry name" value="A_deaminase"/>
    <property type="match status" value="1"/>
</dbReference>
<dbReference type="GO" id="GO:0046872">
    <property type="term" value="F:metal ion binding"/>
    <property type="evidence" value="ECO:0007669"/>
    <property type="project" value="UniProtKB-KW"/>
</dbReference>
<dbReference type="AlphaFoldDB" id="A0A5C4U456"/>
<evidence type="ECO:0000313" key="8">
    <source>
        <dbReference type="EMBL" id="TNL98459.1"/>
    </source>
</evidence>
<proteinExistence type="inferred from homology"/>
<keyword evidence="4" id="KW-0479">Metal-binding</keyword>
<comment type="cofactor">
    <cofactor evidence="1">
        <name>Zn(2+)</name>
        <dbReference type="ChEBI" id="CHEBI:29105"/>
    </cofactor>
</comment>
<keyword evidence="6" id="KW-0862">Zinc</keyword>
<comment type="caution">
    <text evidence="8">The sequence shown here is derived from an EMBL/GenBank/DDBJ whole genome shotgun (WGS) entry which is preliminary data.</text>
</comment>
<protein>
    <recommendedName>
        <fullName evidence="3">adenosine deaminase</fullName>
        <ecNumber evidence="3">3.5.4.4</ecNumber>
    </recommendedName>
</protein>
<dbReference type="InterPro" id="IPR001365">
    <property type="entry name" value="A_deaminase_dom"/>
</dbReference>
<evidence type="ECO:0000256" key="6">
    <source>
        <dbReference type="ARBA" id="ARBA00022833"/>
    </source>
</evidence>
<evidence type="ECO:0000256" key="5">
    <source>
        <dbReference type="ARBA" id="ARBA00022801"/>
    </source>
</evidence>
<dbReference type="EMBL" id="VDHJ01000005">
    <property type="protein sequence ID" value="TNL98459.1"/>
    <property type="molecule type" value="Genomic_DNA"/>
</dbReference>
<comment type="similarity">
    <text evidence="2">Belongs to the metallo-dependent hydrolases superfamily. Adenosine and AMP deaminases family.</text>
</comment>
<dbReference type="SUPFAM" id="SSF51556">
    <property type="entry name" value="Metallo-dependent hydrolases"/>
    <property type="match status" value="1"/>
</dbReference>
<evidence type="ECO:0000259" key="7">
    <source>
        <dbReference type="Pfam" id="PF00962"/>
    </source>
</evidence>
<dbReference type="PANTHER" id="PTHR11409">
    <property type="entry name" value="ADENOSINE DEAMINASE"/>
    <property type="match status" value="1"/>
</dbReference>
<evidence type="ECO:0000313" key="9">
    <source>
        <dbReference type="Proteomes" id="UP000312032"/>
    </source>
</evidence>
<keyword evidence="9" id="KW-1185">Reference proteome</keyword>